<comment type="caution">
    <text evidence="1">The sequence shown here is derived from an EMBL/GenBank/DDBJ whole genome shotgun (WGS) entry which is preliminary data.</text>
</comment>
<evidence type="ECO:0000313" key="1">
    <source>
        <dbReference type="EMBL" id="KPQ41155.1"/>
    </source>
</evidence>
<evidence type="ECO:0000313" key="2">
    <source>
        <dbReference type="Proteomes" id="UP000050360"/>
    </source>
</evidence>
<reference evidence="1 2" key="1">
    <citation type="submission" date="2015-09" db="EMBL/GenBank/DDBJ databases">
        <title>A metagenomics-based metabolic model of nitrate-dependent anaerobic oxidation of methane by Methanoperedens-like archaea.</title>
        <authorList>
            <person name="Arshad A."/>
            <person name="Speth D.R."/>
            <person name="De Graaf R.M."/>
            <person name="Op Den Camp H.J."/>
            <person name="Jetten M.S."/>
            <person name="Welte C.U."/>
        </authorList>
    </citation>
    <scope>NUCLEOTIDE SEQUENCE [LARGE SCALE GENOMIC DNA]</scope>
</reference>
<protein>
    <submittedName>
        <fullName evidence="1">Uncharacterized protein</fullName>
    </submittedName>
</protein>
<dbReference type="AlphaFoldDB" id="A0A0P7ZA04"/>
<gene>
    <name evidence="1" type="ORF">MPEBLZ_04294</name>
</gene>
<dbReference type="Proteomes" id="UP000050360">
    <property type="component" value="Unassembled WGS sequence"/>
</dbReference>
<name>A0A0P7ZA04_9EURY</name>
<organism evidence="1 2">
    <name type="scientific">Candidatus Methanoperedens nitratireducens</name>
    <dbReference type="NCBI Taxonomy" id="1392998"/>
    <lineage>
        <taxon>Archaea</taxon>
        <taxon>Methanobacteriati</taxon>
        <taxon>Methanobacteriota</taxon>
        <taxon>Stenosarchaea group</taxon>
        <taxon>Methanomicrobia</taxon>
        <taxon>Methanosarcinales</taxon>
        <taxon>ANME-2 cluster</taxon>
        <taxon>Candidatus Methanoperedentaceae</taxon>
        <taxon>Candidatus Methanoperedens</taxon>
    </lineage>
</organism>
<proteinExistence type="predicted"/>
<feature type="non-terminal residue" evidence="1">
    <location>
        <position position="21"/>
    </location>
</feature>
<dbReference type="EMBL" id="LKCM01000421">
    <property type="protein sequence ID" value="KPQ41155.1"/>
    <property type="molecule type" value="Genomic_DNA"/>
</dbReference>
<accession>A0A0P7ZA04</accession>
<sequence>MYGGSNTVAIMRITPVRDINS</sequence>